<evidence type="ECO:0000313" key="1">
    <source>
        <dbReference type="EMBL" id="KAG5391348.1"/>
    </source>
</evidence>
<organism evidence="1 2">
    <name type="scientific">Brassica rapa subsp. trilocularis</name>
    <dbReference type="NCBI Taxonomy" id="1813537"/>
    <lineage>
        <taxon>Eukaryota</taxon>
        <taxon>Viridiplantae</taxon>
        <taxon>Streptophyta</taxon>
        <taxon>Embryophyta</taxon>
        <taxon>Tracheophyta</taxon>
        <taxon>Spermatophyta</taxon>
        <taxon>Magnoliopsida</taxon>
        <taxon>eudicotyledons</taxon>
        <taxon>Gunneridae</taxon>
        <taxon>Pentapetalae</taxon>
        <taxon>rosids</taxon>
        <taxon>malvids</taxon>
        <taxon>Brassicales</taxon>
        <taxon>Brassicaceae</taxon>
        <taxon>Brassiceae</taxon>
        <taxon>Brassica</taxon>
    </lineage>
</organism>
<dbReference type="Pfam" id="PF06487">
    <property type="entry name" value="SAP18"/>
    <property type="match status" value="1"/>
</dbReference>
<name>A0ABQ7M060_BRACM</name>
<evidence type="ECO:0000313" key="2">
    <source>
        <dbReference type="Proteomes" id="UP000823674"/>
    </source>
</evidence>
<proteinExistence type="predicted"/>
<keyword evidence="2" id="KW-1185">Reference proteome</keyword>
<dbReference type="InterPro" id="IPR042534">
    <property type="entry name" value="SAP18_sf"/>
</dbReference>
<dbReference type="InterPro" id="IPR010516">
    <property type="entry name" value="SAP18"/>
</dbReference>
<protein>
    <recommendedName>
        <fullName evidence="3">PiggyBac transposable element-derived protein domain-containing protein</fullName>
    </recommendedName>
</protein>
<dbReference type="Proteomes" id="UP000823674">
    <property type="component" value="Chromosome A06"/>
</dbReference>
<accession>A0ABQ7M060</accession>
<reference evidence="1 2" key="1">
    <citation type="submission" date="2021-03" db="EMBL/GenBank/DDBJ databases">
        <authorList>
            <person name="King G.J."/>
            <person name="Bancroft I."/>
            <person name="Baten A."/>
            <person name="Bloomfield J."/>
            <person name="Borpatragohain P."/>
            <person name="He Z."/>
            <person name="Irish N."/>
            <person name="Irwin J."/>
            <person name="Liu K."/>
            <person name="Mauleon R.P."/>
            <person name="Moore J."/>
            <person name="Morris R."/>
            <person name="Ostergaard L."/>
            <person name="Wang B."/>
            <person name="Wells R."/>
        </authorList>
    </citation>
    <scope>NUCLEOTIDE SEQUENCE [LARGE SCALE GENOMIC DNA]</scope>
    <source>
        <strain evidence="1">R-o-18</strain>
        <tissue evidence="1">Leaf</tissue>
    </source>
</reference>
<dbReference type="EMBL" id="JADBGQ010000006">
    <property type="protein sequence ID" value="KAG5391348.1"/>
    <property type="molecule type" value="Genomic_DNA"/>
</dbReference>
<sequence>MSKWITESKPLSIKCIGQKHRNQSTYNHHSKGDYAMRGKKTKDEVQIYTWKDANLSELTYFVCLYTMYVPIYCKHSKVKPWFCSRNERSHGSC</sequence>
<dbReference type="Gene3D" id="3.10.20.550">
    <property type="entry name" value="ASAP complex, SAP18 subunit"/>
    <property type="match status" value="1"/>
</dbReference>
<comment type="caution">
    <text evidence="1">The sequence shown here is derived from an EMBL/GenBank/DDBJ whole genome shotgun (WGS) entry which is preliminary data.</text>
</comment>
<evidence type="ECO:0008006" key="3">
    <source>
        <dbReference type="Google" id="ProtNLM"/>
    </source>
</evidence>
<gene>
    <name evidence="1" type="primary">A06g500060.1_BraROA</name>
    <name evidence="1" type="ORF">IGI04_021311</name>
</gene>